<evidence type="ECO:0000313" key="2">
    <source>
        <dbReference type="Proteomes" id="UP000423065"/>
    </source>
</evidence>
<proteinExistence type="predicted"/>
<dbReference type="GeneID" id="64766827"/>
<evidence type="ECO:0000313" key="1">
    <source>
        <dbReference type="EMBL" id="QGJ94980.1"/>
    </source>
</evidence>
<gene>
    <name evidence="1" type="primary">120</name>
    <name evidence="1" type="ORF">SEA_STORMAGEDDON_120</name>
</gene>
<keyword evidence="2" id="KW-1185">Reference proteome</keyword>
<name>A0A649VR37_9CAUD</name>
<organism evidence="1 2">
    <name type="scientific">Gordonia phage Stormageddon</name>
    <dbReference type="NCBI Taxonomy" id="2656541"/>
    <lineage>
        <taxon>Viruses</taxon>
        <taxon>Duplodnaviria</taxon>
        <taxon>Heunggongvirae</taxon>
        <taxon>Uroviricota</taxon>
        <taxon>Caudoviricetes</taxon>
        <taxon>Stormageddonvirus</taxon>
        <taxon>Stormageddonvirus Stormageddon</taxon>
    </lineage>
</organism>
<dbReference type="Proteomes" id="UP000423065">
    <property type="component" value="Segment"/>
</dbReference>
<accession>A0A649VR37</accession>
<reference evidence="1 2" key="1">
    <citation type="submission" date="2019-10" db="EMBL/GenBank/DDBJ databases">
        <authorList>
            <person name="Garlena R.A."/>
            <person name="Russell D.A."/>
            <person name="Pope W.H."/>
            <person name="Jacobs-Sera D."/>
            <person name="Hatfull G.F."/>
        </authorList>
    </citation>
    <scope>NUCLEOTIDE SEQUENCE [LARGE SCALE GENOMIC DNA]</scope>
</reference>
<sequence length="110" mass="12180">MTSYLKLSERPGLSFTAPECNACLKEVDHDGDGWLCPSCGTSWPGNVMESDGSDAQLFEEWSGEELPGPTCKTDEAYLAAISPSDWWKRWPSCVYNQSDDDHDQQKDGNG</sequence>
<dbReference type="KEGG" id="vg:64766827"/>
<dbReference type="RefSeq" id="YP_010059595.1">
    <property type="nucleotide sequence ID" value="NC_054726.1"/>
</dbReference>
<protein>
    <submittedName>
        <fullName evidence="1">Uncharacterized protein</fullName>
    </submittedName>
</protein>
<dbReference type="EMBL" id="MN586040">
    <property type="protein sequence ID" value="QGJ94980.1"/>
    <property type="molecule type" value="Genomic_DNA"/>
</dbReference>